<protein>
    <submittedName>
        <fullName evidence="2">Uncharacterized protein</fullName>
    </submittedName>
</protein>
<accession>A0A6A6GV02</accession>
<feature type="region of interest" description="Disordered" evidence="1">
    <location>
        <begin position="57"/>
        <end position="135"/>
    </location>
</feature>
<organism evidence="2 3">
    <name type="scientific">Viridothelium virens</name>
    <name type="common">Speckled blister lichen</name>
    <name type="synonym">Trypethelium virens</name>
    <dbReference type="NCBI Taxonomy" id="1048519"/>
    <lineage>
        <taxon>Eukaryota</taxon>
        <taxon>Fungi</taxon>
        <taxon>Dikarya</taxon>
        <taxon>Ascomycota</taxon>
        <taxon>Pezizomycotina</taxon>
        <taxon>Dothideomycetes</taxon>
        <taxon>Dothideomycetes incertae sedis</taxon>
        <taxon>Trypetheliales</taxon>
        <taxon>Trypetheliaceae</taxon>
        <taxon>Viridothelium</taxon>
    </lineage>
</organism>
<evidence type="ECO:0000313" key="3">
    <source>
        <dbReference type="Proteomes" id="UP000800092"/>
    </source>
</evidence>
<feature type="compositionally biased region" description="Polar residues" evidence="1">
    <location>
        <begin position="81"/>
        <end position="90"/>
    </location>
</feature>
<name>A0A6A6GV02_VIRVR</name>
<proteinExistence type="predicted"/>
<dbReference type="AlphaFoldDB" id="A0A6A6GV02"/>
<gene>
    <name evidence="2" type="ORF">EV356DRAFT_520984</name>
</gene>
<evidence type="ECO:0000313" key="2">
    <source>
        <dbReference type="EMBL" id="KAF2229555.1"/>
    </source>
</evidence>
<dbReference type="Proteomes" id="UP000800092">
    <property type="component" value="Unassembled WGS sequence"/>
</dbReference>
<sequence length="135" mass="15500">MGSSFYFTPSLAAYHLVLTLHPQWPWPCTIQESAFELAVREKANEGREAIFQKRRADIRDDDENSHRNKHQRLVSLDRQQESSLGISGFNNEEERDLSDHHGAVRGASSVDELEYFGSPRVRPEERKLTQGSRSC</sequence>
<dbReference type="EMBL" id="ML991860">
    <property type="protein sequence ID" value="KAF2229555.1"/>
    <property type="molecule type" value="Genomic_DNA"/>
</dbReference>
<keyword evidence="3" id="KW-1185">Reference proteome</keyword>
<evidence type="ECO:0000256" key="1">
    <source>
        <dbReference type="SAM" id="MobiDB-lite"/>
    </source>
</evidence>
<reference evidence="2" key="1">
    <citation type="journal article" date="2020" name="Stud. Mycol.">
        <title>101 Dothideomycetes genomes: a test case for predicting lifestyles and emergence of pathogens.</title>
        <authorList>
            <person name="Haridas S."/>
            <person name="Albert R."/>
            <person name="Binder M."/>
            <person name="Bloem J."/>
            <person name="Labutti K."/>
            <person name="Salamov A."/>
            <person name="Andreopoulos B."/>
            <person name="Baker S."/>
            <person name="Barry K."/>
            <person name="Bills G."/>
            <person name="Bluhm B."/>
            <person name="Cannon C."/>
            <person name="Castanera R."/>
            <person name="Culley D."/>
            <person name="Daum C."/>
            <person name="Ezra D."/>
            <person name="Gonzalez J."/>
            <person name="Henrissat B."/>
            <person name="Kuo A."/>
            <person name="Liang C."/>
            <person name="Lipzen A."/>
            <person name="Lutzoni F."/>
            <person name="Magnuson J."/>
            <person name="Mondo S."/>
            <person name="Nolan M."/>
            <person name="Ohm R."/>
            <person name="Pangilinan J."/>
            <person name="Park H.-J."/>
            <person name="Ramirez L."/>
            <person name="Alfaro M."/>
            <person name="Sun H."/>
            <person name="Tritt A."/>
            <person name="Yoshinaga Y."/>
            <person name="Zwiers L.-H."/>
            <person name="Turgeon B."/>
            <person name="Goodwin S."/>
            <person name="Spatafora J."/>
            <person name="Crous P."/>
            <person name="Grigoriev I."/>
        </authorList>
    </citation>
    <scope>NUCLEOTIDE SEQUENCE</scope>
    <source>
        <strain evidence="2">Tuck. ex Michener</strain>
    </source>
</reference>